<feature type="domain" description="Solute-binding protein family 5" evidence="2">
    <location>
        <begin position="88"/>
        <end position="456"/>
    </location>
</feature>
<dbReference type="AlphaFoldDB" id="A0A7K3M7G7"/>
<proteinExistence type="predicted"/>
<comment type="caution">
    <text evidence="3">The sequence shown here is derived from an EMBL/GenBank/DDBJ whole genome shotgun (WGS) entry which is preliminary data.</text>
</comment>
<protein>
    <submittedName>
        <fullName evidence="3">ABC transporter substrate-binding protein</fullName>
    </submittedName>
</protein>
<reference evidence="3 4" key="1">
    <citation type="submission" date="2019-11" db="EMBL/GenBank/DDBJ databases">
        <authorList>
            <person name="Li X.-J."/>
            <person name="Feng X.-M."/>
        </authorList>
    </citation>
    <scope>NUCLEOTIDE SEQUENCE [LARGE SCALE GENOMIC DNA]</scope>
    <source>
        <strain evidence="3 4">XMNu-373</strain>
    </source>
</reference>
<dbReference type="InterPro" id="IPR030678">
    <property type="entry name" value="Peptide/Ni-bd"/>
</dbReference>
<organism evidence="3 4">
    <name type="scientific">Phytoactinopolyspora mesophila</name>
    <dbReference type="NCBI Taxonomy" id="2650750"/>
    <lineage>
        <taxon>Bacteria</taxon>
        <taxon>Bacillati</taxon>
        <taxon>Actinomycetota</taxon>
        <taxon>Actinomycetes</taxon>
        <taxon>Jiangellales</taxon>
        <taxon>Jiangellaceae</taxon>
        <taxon>Phytoactinopolyspora</taxon>
    </lineage>
</organism>
<dbReference type="PIRSF" id="PIRSF002741">
    <property type="entry name" value="MppA"/>
    <property type="match status" value="1"/>
</dbReference>
<dbReference type="GO" id="GO:0043190">
    <property type="term" value="C:ATP-binding cassette (ABC) transporter complex"/>
    <property type="evidence" value="ECO:0007669"/>
    <property type="project" value="InterPro"/>
</dbReference>
<dbReference type="EMBL" id="WLZY01000007">
    <property type="protein sequence ID" value="NDL59263.1"/>
    <property type="molecule type" value="Genomic_DNA"/>
</dbReference>
<dbReference type="PROSITE" id="PS51257">
    <property type="entry name" value="PROKAR_LIPOPROTEIN"/>
    <property type="match status" value="1"/>
</dbReference>
<dbReference type="InterPro" id="IPR000914">
    <property type="entry name" value="SBP_5_dom"/>
</dbReference>
<dbReference type="SUPFAM" id="SSF53850">
    <property type="entry name" value="Periplasmic binding protein-like II"/>
    <property type="match status" value="1"/>
</dbReference>
<dbReference type="PANTHER" id="PTHR30290">
    <property type="entry name" value="PERIPLASMIC BINDING COMPONENT OF ABC TRANSPORTER"/>
    <property type="match status" value="1"/>
</dbReference>
<dbReference type="Gene3D" id="3.90.76.10">
    <property type="entry name" value="Dipeptide-binding Protein, Domain 1"/>
    <property type="match status" value="1"/>
</dbReference>
<sequence>MIKQHATRVAALAAAVALLAAACGSDDDGEPGADAPDEAAEAGGEFTAYTCEPQFLVPGNSTEVCGSMVLEQLFSGLTAVNYETSEAYGVVATDWDTDDNVTWTFNLRDDFTFHNGDPVTAQTFADTWNWVVDPDNAQQNSNFFDNFVGYADVVEGNADEMEGVRVIDDTTLEIELTVPFSPLPIMLSYTAFYPLPDEAYEDIEAFEQAPVGNGRYEIDGSWEHDVQIAMDRYEDWPADNPGLADRIVWRIYDDINTAYLDVQAGNLDVLYSIPPERETTVESDFGDNIFRADTSSFTYMGLPLYQDEFQDPDIRHAMSMAIDRQAIIDAIFSGARTPATAVIPPVLAQHREDACNYCQYDPDTAADMYEAAGGPEELTVYFNSGAGHEDWTEAVANQWQQNLGVTDVTFESLEFAQYLDLHDNEEVTGPFRLGWVLSYPSPQYAMEPIYTTGQSSNYTGYANDEFDNLIREANGAPSPEEADALYQQAEDILLEDMPVIPMWYETRTVVFSDRVSNVEIDPRTFPRVEQVQVTE</sequence>
<evidence type="ECO:0000259" key="2">
    <source>
        <dbReference type="Pfam" id="PF00496"/>
    </source>
</evidence>
<feature type="signal peptide" evidence="1">
    <location>
        <begin position="1"/>
        <end position="22"/>
    </location>
</feature>
<evidence type="ECO:0000256" key="1">
    <source>
        <dbReference type="SAM" id="SignalP"/>
    </source>
</evidence>
<gene>
    <name evidence="3" type="ORF">F7O44_19520</name>
</gene>
<dbReference type="Pfam" id="PF00496">
    <property type="entry name" value="SBP_bac_5"/>
    <property type="match status" value="1"/>
</dbReference>
<evidence type="ECO:0000313" key="4">
    <source>
        <dbReference type="Proteomes" id="UP000460435"/>
    </source>
</evidence>
<dbReference type="InterPro" id="IPR039424">
    <property type="entry name" value="SBP_5"/>
</dbReference>
<evidence type="ECO:0000313" key="3">
    <source>
        <dbReference type="EMBL" id="NDL59263.1"/>
    </source>
</evidence>
<name>A0A7K3M7G7_9ACTN</name>
<dbReference type="GO" id="GO:0015833">
    <property type="term" value="P:peptide transport"/>
    <property type="evidence" value="ECO:0007669"/>
    <property type="project" value="TreeGrafter"/>
</dbReference>
<dbReference type="Gene3D" id="3.40.190.10">
    <property type="entry name" value="Periplasmic binding protein-like II"/>
    <property type="match status" value="1"/>
</dbReference>
<dbReference type="CDD" id="cd00995">
    <property type="entry name" value="PBP2_NikA_DppA_OppA_like"/>
    <property type="match status" value="1"/>
</dbReference>
<feature type="chain" id="PRO_5039394890" evidence="1">
    <location>
        <begin position="23"/>
        <end position="535"/>
    </location>
</feature>
<dbReference type="RefSeq" id="WP_162451971.1">
    <property type="nucleotide sequence ID" value="NZ_WLZY01000007.1"/>
</dbReference>
<dbReference type="Gene3D" id="3.10.105.10">
    <property type="entry name" value="Dipeptide-binding Protein, Domain 3"/>
    <property type="match status" value="1"/>
</dbReference>
<dbReference type="PANTHER" id="PTHR30290:SF83">
    <property type="entry name" value="ABC TRANSPORTER SUBSTRATE-BINDING PROTEIN"/>
    <property type="match status" value="1"/>
</dbReference>
<keyword evidence="1" id="KW-0732">Signal</keyword>
<accession>A0A7K3M7G7</accession>
<dbReference type="GO" id="GO:0042597">
    <property type="term" value="C:periplasmic space"/>
    <property type="evidence" value="ECO:0007669"/>
    <property type="project" value="UniProtKB-ARBA"/>
</dbReference>
<keyword evidence="4" id="KW-1185">Reference proteome</keyword>
<dbReference type="GO" id="GO:1904680">
    <property type="term" value="F:peptide transmembrane transporter activity"/>
    <property type="evidence" value="ECO:0007669"/>
    <property type="project" value="TreeGrafter"/>
</dbReference>
<dbReference type="Proteomes" id="UP000460435">
    <property type="component" value="Unassembled WGS sequence"/>
</dbReference>